<evidence type="ECO:0000313" key="4">
    <source>
        <dbReference type="EMBL" id="KKA31079.1"/>
    </source>
</evidence>
<organism evidence="4 5">
    <name type="scientific">Thielaviopsis punctulata</name>
    <dbReference type="NCBI Taxonomy" id="72032"/>
    <lineage>
        <taxon>Eukaryota</taxon>
        <taxon>Fungi</taxon>
        <taxon>Dikarya</taxon>
        <taxon>Ascomycota</taxon>
        <taxon>Pezizomycotina</taxon>
        <taxon>Sordariomycetes</taxon>
        <taxon>Hypocreomycetidae</taxon>
        <taxon>Microascales</taxon>
        <taxon>Ceratocystidaceae</taxon>
        <taxon>Thielaviopsis</taxon>
    </lineage>
</organism>
<feature type="domain" description="ELYS-like" evidence="3">
    <location>
        <begin position="38"/>
        <end position="256"/>
    </location>
</feature>
<evidence type="ECO:0000256" key="1">
    <source>
        <dbReference type="ARBA" id="ARBA00004123"/>
    </source>
</evidence>
<evidence type="ECO:0000313" key="5">
    <source>
        <dbReference type="Proteomes" id="UP000033483"/>
    </source>
</evidence>
<comment type="caution">
    <text evidence="4">The sequence shown here is derived from an EMBL/GenBank/DDBJ whole genome shotgun (WGS) entry which is preliminary data.</text>
</comment>
<dbReference type="OrthoDB" id="20729at2759"/>
<dbReference type="Proteomes" id="UP000033483">
    <property type="component" value="Unassembled WGS sequence"/>
</dbReference>
<dbReference type="GO" id="GO:0005634">
    <property type="term" value="C:nucleus"/>
    <property type="evidence" value="ECO:0007669"/>
    <property type="project" value="UniProtKB-SubCell"/>
</dbReference>
<feature type="non-terminal residue" evidence="4">
    <location>
        <position position="1"/>
    </location>
</feature>
<keyword evidence="5" id="KW-1185">Reference proteome</keyword>
<reference evidence="4 5" key="1">
    <citation type="submission" date="2015-03" db="EMBL/GenBank/DDBJ databases">
        <authorList>
            <person name="Radwan O."/>
            <person name="Al-Naeli F.A."/>
            <person name="Rendon G.A."/>
            <person name="Fields C."/>
        </authorList>
    </citation>
    <scope>NUCLEOTIDE SEQUENCE [LARGE SCALE GENOMIC DNA]</scope>
    <source>
        <strain evidence="4">CR-DP1</strain>
    </source>
</reference>
<accession>A0A0F4ZKC7</accession>
<dbReference type="EMBL" id="LAEV01000090">
    <property type="protein sequence ID" value="KKA31079.1"/>
    <property type="molecule type" value="Genomic_DNA"/>
</dbReference>
<proteinExistence type="predicted"/>
<dbReference type="InterPro" id="IPR025151">
    <property type="entry name" value="ELYS_dom"/>
</dbReference>
<evidence type="ECO:0000256" key="2">
    <source>
        <dbReference type="ARBA" id="ARBA00023242"/>
    </source>
</evidence>
<dbReference type="Pfam" id="PF13934">
    <property type="entry name" value="ELYS"/>
    <property type="match status" value="1"/>
</dbReference>
<comment type="subcellular location">
    <subcellularLocation>
        <location evidence="1">Nucleus</location>
    </subcellularLocation>
</comment>
<evidence type="ECO:0000259" key="3">
    <source>
        <dbReference type="Pfam" id="PF13934"/>
    </source>
</evidence>
<sequence length="306" mass="34111">CTMIDYTDYTEVFGTEPIVDRSQATEAEGLRKGLEGALFIDRVLRTLGITKSKVYPPKSDNALRNFHKEVCEANMSTHHRLSIFFYALLDLTPQRQSNNSAEIFANKAGLPKRYQTFMRGFYYLDKHQFTRALEYITHPSLISDFSDDIVTVLALNAPAGDYTLVLTYFHTVQPVIKSAQTLDILFDAMAKTSVSQALSYSRTHSETTRELLFCQLIASVLNGAGNPTGASRAVELVGSVFDECEEQWFEEFLTHGAGKSLKKSRDTLFMRKIATGRYQEAIAERGVSSQWGGVLEGVTNGLGGRS</sequence>
<name>A0A0F4ZKC7_9PEZI</name>
<gene>
    <name evidence="4" type="ORF">TD95_004593</name>
</gene>
<protein>
    <recommendedName>
        <fullName evidence="3">ELYS-like domain-containing protein</fullName>
    </recommendedName>
</protein>
<dbReference type="AlphaFoldDB" id="A0A0F4ZKC7"/>
<keyword evidence="2" id="KW-0539">Nucleus</keyword>